<dbReference type="OrthoDB" id="425534at2759"/>
<dbReference type="eggNOG" id="ENOG502RY03">
    <property type="taxonomic scope" value="Eukaryota"/>
</dbReference>
<dbReference type="PANTHER" id="PTHR43248:SF25">
    <property type="entry name" value="AB HYDROLASE-1 DOMAIN-CONTAINING PROTEIN-RELATED"/>
    <property type="match status" value="1"/>
</dbReference>
<dbReference type="HOGENOM" id="CLU_013364_5_2_1"/>
<reference evidence="7" key="1">
    <citation type="journal article" date="2014" name="BMC Genomics">
        <title>Genome characteristics reveal the impact of lichenization on lichen-forming fungus Endocarpon pusillum Hedwig (Verrucariales, Ascomycota).</title>
        <authorList>
            <person name="Wang Y.-Y."/>
            <person name="Liu B."/>
            <person name="Zhang X.-Y."/>
            <person name="Zhou Q.-M."/>
            <person name="Zhang T."/>
            <person name="Li H."/>
            <person name="Yu Y.-F."/>
            <person name="Zhang X.-L."/>
            <person name="Hao X.-Y."/>
            <person name="Wang M."/>
            <person name="Wang L."/>
            <person name="Wei J.-C."/>
        </authorList>
    </citation>
    <scope>NUCLEOTIDE SEQUENCE [LARGE SCALE GENOMIC DNA]</scope>
    <source>
        <strain evidence="7">Z07020 / HMAS-L-300199</strain>
    </source>
</reference>
<sequence length="551" mass="59896">MIYSSIFCLFGIVFTNVVAEPLPIRRREENATTNRNTFASMTPSKTLAWVPCYGDSLAAELGPVSCARLIAPLDYLNTSFGDVQLAIIKLGASNHTQTTRTVFVNGGGPGGDPIDFITDRGALLRAQVGNDVDLVGIVPRGVGSTFPPITCDATDLASAQRNRDITDSQPGYTDKSLNESYAVGESLELDCDLVTPSLVPYVGTVHVAKDMDYVLQILGQDKLSYLYPGYSYGSILGATYAALFPDKIDRMALDGIVDFNSWYKPEKEPGFDIGDADTALNNFFQFCYDAGPDKCAFWYSSPKEIRDRFFEGDQRFLENPLPIPGFGLLKIPLWRLGVYSALYQPARGFALLASVAAEIYNRAPGRGIKSYLEFVNNVSSPLESPLVDTTTGLKNSPNIVYTIFCSDSGGRAEGTGMSKLEAVFNKYQGVSQYFGGLSSQIEIICLSAGLPAKERFTEKFENIRTSNPILFVGNTADPTTPLRNAFSMSKAFPGSSVLTINGTGHLSYSATQDSECTAEWIVPYFTNGTLPPNATVCKGKQTPFELPTTQL</sequence>
<evidence type="ECO:0000256" key="2">
    <source>
        <dbReference type="ARBA" id="ARBA00022801"/>
    </source>
</evidence>
<comment type="similarity">
    <text evidence="1">Belongs to the peptidase S33 family.</text>
</comment>
<feature type="chain" id="PRO_5004611258" description="Peptidase S33 tripeptidyl aminopeptidase-like C-terminal domain-containing protein" evidence="3">
    <location>
        <begin position="20"/>
        <end position="551"/>
    </location>
</feature>
<dbReference type="InterPro" id="IPR029058">
    <property type="entry name" value="AB_hydrolase_fold"/>
</dbReference>
<dbReference type="InterPro" id="IPR000073">
    <property type="entry name" value="AB_hydrolase_1"/>
</dbReference>
<organism evidence="6 7">
    <name type="scientific">Endocarpon pusillum (strain Z07020 / HMAS-L-300199)</name>
    <name type="common">Lichen-forming fungus</name>
    <dbReference type="NCBI Taxonomy" id="1263415"/>
    <lineage>
        <taxon>Eukaryota</taxon>
        <taxon>Fungi</taxon>
        <taxon>Dikarya</taxon>
        <taxon>Ascomycota</taxon>
        <taxon>Pezizomycotina</taxon>
        <taxon>Eurotiomycetes</taxon>
        <taxon>Chaetothyriomycetidae</taxon>
        <taxon>Verrucariales</taxon>
        <taxon>Verrucariaceae</taxon>
        <taxon>Endocarpon</taxon>
    </lineage>
</organism>
<dbReference type="PANTHER" id="PTHR43248">
    <property type="entry name" value="2-SUCCINYL-6-HYDROXY-2,4-CYCLOHEXADIENE-1-CARBOXYLATE SYNTHASE"/>
    <property type="match status" value="1"/>
</dbReference>
<protein>
    <recommendedName>
        <fullName evidence="8">Peptidase S33 tripeptidyl aminopeptidase-like C-terminal domain-containing protein</fullName>
    </recommendedName>
</protein>
<evidence type="ECO:0000259" key="4">
    <source>
        <dbReference type="Pfam" id="PF00561"/>
    </source>
</evidence>
<dbReference type="GO" id="GO:0016787">
    <property type="term" value="F:hydrolase activity"/>
    <property type="evidence" value="ECO:0007669"/>
    <property type="project" value="UniProtKB-KW"/>
</dbReference>
<dbReference type="SUPFAM" id="SSF53474">
    <property type="entry name" value="alpha/beta-Hydrolases"/>
    <property type="match status" value="1"/>
</dbReference>
<feature type="domain" description="Peptidase S33 tripeptidyl aminopeptidase-like C-terminal" evidence="5">
    <location>
        <begin position="448"/>
        <end position="537"/>
    </location>
</feature>
<dbReference type="GeneID" id="19238445"/>
<dbReference type="OMA" id="LWYYGIS"/>
<keyword evidence="7" id="KW-1185">Reference proteome</keyword>
<gene>
    <name evidence="6" type="ORF">EPUS_03402</name>
</gene>
<feature type="signal peptide" evidence="3">
    <location>
        <begin position="1"/>
        <end position="19"/>
    </location>
</feature>
<name>U1G9Q0_ENDPU</name>
<dbReference type="AlphaFoldDB" id="U1G9Q0"/>
<dbReference type="RefSeq" id="XP_007800151.1">
    <property type="nucleotide sequence ID" value="XM_007801960.1"/>
</dbReference>
<dbReference type="InterPro" id="IPR051601">
    <property type="entry name" value="Serine_prot/Carboxylest_S33"/>
</dbReference>
<dbReference type="Proteomes" id="UP000019373">
    <property type="component" value="Unassembled WGS sequence"/>
</dbReference>
<dbReference type="InterPro" id="IPR013595">
    <property type="entry name" value="Pept_S33_TAP-like_C"/>
</dbReference>
<proteinExistence type="inferred from homology"/>
<evidence type="ECO:0000313" key="7">
    <source>
        <dbReference type="Proteomes" id="UP000019373"/>
    </source>
</evidence>
<evidence type="ECO:0000256" key="3">
    <source>
        <dbReference type="SAM" id="SignalP"/>
    </source>
</evidence>
<evidence type="ECO:0000256" key="1">
    <source>
        <dbReference type="ARBA" id="ARBA00010088"/>
    </source>
</evidence>
<evidence type="ECO:0000259" key="5">
    <source>
        <dbReference type="Pfam" id="PF08386"/>
    </source>
</evidence>
<dbReference type="Pfam" id="PF08386">
    <property type="entry name" value="Abhydrolase_4"/>
    <property type="match status" value="1"/>
</dbReference>
<evidence type="ECO:0008006" key="8">
    <source>
        <dbReference type="Google" id="ProtNLM"/>
    </source>
</evidence>
<evidence type="ECO:0000313" key="6">
    <source>
        <dbReference type="EMBL" id="ERF74212.1"/>
    </source>
</evidence>
<keyword evidence="3" id="KW-0732">Signal</keyword>
<keyword evidence="2" id="KW-0378">Hydrolase</keyword>
<dbReference type="EMBL" id="KE720887">
    <property type="protein sequence ID" value="ERF74212.1"/>
    <property type="molecule type" value="Genomic_DNA"/>
</dbReference>
<accession>U1G9Q0</accession>
<dbReference type="Pfam" id="PF00561">
    <property type="entry name" value="Abhydrolase_1"/>
    <property type="match status" value="1"/>
</dbReference>
<dbReference type="Gene3D" id="3.40.50.1820">
    <property type="entry name" value="alpha/beta hydrolase"/>
    <property type="match status" value="2"/>
</dbReference>
<feature type="domain" description="AB hydrolase-1" evidence="4">
    <location>
        <begin position="139"/>
        <end position="272"/>
    </location>
</feature>